<evidence type="ECO:0000313" key="3">
    <source>
        <dbReference type="Proteomes" id="UP000030764"/>
    </source>
</evidence>
<proteinExistence type="predicted"/>
<dbReference type="Proteomes" id="UP000030758">
    <property type="component" value="Unassembled WGS sequence"/>
</dbReference>
<sequence length="157" mass="17921">MHLFIRYSIQFHTTKFLVHCRDKTWNPNELRSYAICSKVPRHRLTCGRKNLILLPCFELKSKVRDPLSPIVLALVIDELLDLLDSNNAAFHIKKETSISCLTFAGDIPLLSDSKPALQSQLLRRSTFLTARGLLVNATTCRVLCLYRIPPSKQLMLT</sequence>
<dbReference type="EMBL" id="KL367597">
    <property type="protein sequence ID" value="KFD62352.1"/>
    <property type="molecule type" value="Genomic_DNA"/>
</dbReference>
<evidence type="ECO:0000313" key="1">
    <source>
        <dbReference type="EMBL" id="KFD50464.1"/>
    </source>
</evidence>
<evidence type="ECO:0000313" key="2">
    <source>
        <dbReference type="EMBL" id="KFD62352.1"/>
    </source>
</evidence>
<dbReference type="Proteomes" id="UP000030764">
    <property type="component" value="Unassembled WGS sequence"/>
</dbReference>
<reference evidence="2 3" key="1">
    <citation type="journal article" date="2014" name="Nat. Genet.">
        <title>Genome and transcriptome of the porcine whipworm Trichuris suis.</title>
        <authorList>
            <person name="Jex A.R."/>
            <person name="Nejsum P."/>
            <person name="Schwarz E.M."/>
            <person name="Hu L."/>
            <person name="Young N.D."/>
            <person name="Hall R.S."/>
            <person name="Korhonen P.K."/>
            <person name="Liao S."/>
            <person name="Thamsborg S."/>
            <person name="Xia J."/>
            <person name="Xu P."/>
            <person name="Wang S."/>
            <person name="Scheerlinck J.P."/>
            <person name="Hofmann A."/>
            <person name="Sternberg P.W."/>
            <person name="Wang J."/>
            <person name="Gasser R.B."/>
        </authorList>
    </citation>
    <scope>NUCLEOTIDE SEQUENCE [LARGE SCALE GENOMIC DNA]</scope>
    <source>
        <strain evidence="2">DCEP-RM93F</strain>
        <strain evidence="1">DCEP-RM93M</strain>
    </source>
</reference>
<dbReference type="AlphaFoldDB" id="A0A085MYQ6"/>
<accession>A0A085MYQ6</accession>
<evidence type="ECO:0008006" key="4">
    <source>
        <dbReference type="Google" id="ProtNLM"/>
    </source>
</evidence>
<keyword evidence="3" id="KW-1185">Reference proteome</keyword>
<name>A0A085MYQ6_9BILA</name>
<gene>
    <name evidence="1" type="ORF">M513_08691</name>
    <name evidence="2" type="ORF">M514_08691</name>
</gene>
<organism evidence="2">
    <name type="scientific">Trichuris suis</name>
    <name type="common">pig whipworm</name>
    <dbReference type="NCBI Taxonomy" id="68888"/>
    <lineage>
        <taxon>Eukaryota</taxon>
        <taxon>Metazoa</taxon>
        <taxon>Ecdysozoa</taxon>
        <taxon>Nematoda</taxon>
        <taxon>Enoplea</taxon>
        <taxon>Dorylaimia</taxon>
        <taxon>Trichinellida</taxon>
        <taxon>Trichuridae</taxon>
        <taxon>Trichuris</taxon>
    </lineage>
</organism>
<dbReference type="EMBL" id="KL363253">
    <property type="protein sequence ID" value="KFD50464.1"/>
    <property type="molecule type" value="Genomic_DNA"/>
</dbReference>
<protein>
    <recommendedName>
        <fullName evidence="4">Reverse transcriptase domain-containing protein</fullName>
    </recommendedName>
</protein>